<reference evidence="7" key="1">
    <citation type="journal article" date="2019" name="Int. J. Syst. Evol. Microbiol.">
        <title>The Global Catalogue of Microorganisms (GCM) 10K type strain sequencing project: providing services to taxonomists for standard genome sequencing and annotation.</title>
        <authorList>
            <consortium name="The Broad Institute Genomics Platform"/>
            <consortium name="The Broad Institute Genome Sequencing Center for Infectious Disease"/>
            <person name="Wu L."/>
            <person name="Ma J."/>
        </authorList>
    </citation>
    <scope>NUCLEOTIDE SEQUENCE [LARGE SCALE GENOMIC DNA]</scope>
    <source>
        <strain evidence="7">JCM 18952</strain>
    </source>
</reference>
<dbReference type="Gene3D" id="3.50.50.60">
    <property type="entry name" value="FAD/NAD(P)-binding domain"/>
    <property type="match status" value="1"/>
</dbReference>
<dbReference type="Pfam" id="PF12831">
    <property type="entry name" value="FAD_oxidored"/>
    <property type="match status" value="1"/>
</dbReference>
<accession>A0ABP9TSZ4</accession>
<evidence type="ECO:0000256" key="3">
    <source>
        <dbReference type="ARBA" id="ARBA00023002"/>
    </source>
</evidence>
<keyword evidence="3" id="KW-0560">Oxidoreductase</keyword>
<dbReference type="InterPro" id="IPR036188">
    <property type="entry name" value="FAD/NAD-bd_sf"/>
</dbReference>
<gene>
    <name evidence="6" type="ORF">GCM10025778_33610</name>
</gene>
<evidence type="ECO:0000256" key="4">
    <source>
        <dbReference type="ARBA" id="ARBA00023004"/>
    </source>
</evidence>
<protein>
    <submittedName>
        <fullName evidence="6">FAD-dependent oxidoreductase</fullName>
    </submittedName>
</protein>
<comment type="caution">
    <text evidence="6">The sequence shown here is derived from an EMBL/GenBank/DDBJ whole genome shotgun (WGS) entry which is preliminary data.</text>
</comment>
<dbReference type="PANTHER" id="PTHR43498:SF1">
    <property type="entry name" value="COB--COM HETERODISULFIDE REDUCTASE IRON-SULFUR SUBUNIT A"/>
    <property type="match status" value="1"/>
</dbReference>
<sequence>MVSEVSVTEVDVVVVGGGAAGVAAAVSAARTGASVCLIEQYGFLGGAATNSSVLAYCGFFDQTKEQVVKGIGQDFLDELSRQDLYRLETFENSGNTVVVLDMETTKSTLDEMARGAGVDLLLHSTVFSAEVHEGSIASVDLIHRGGIVRVKGKAFVDCSGDGALLRAAKAETHVSDVGERQASTLVMRVGGVAEGADTSVESMDGALDSYREKTGTRLQRSNGTCVRMPISREIMLLLVDQHVDALDVRELTRAELDGRVLSRHYLEAFKGTIAGWDGAFLASTGPQIGIRESRRMIGMEAVSAGDVVEARQRPDDAIARCGWPMEDHAVPGETSYSQIKEHKWYHIPYGAITSRNIDNLWAGGRLVSADNRAFASLRVMGTAFATGHGAGLAAAAHAENGCVDIAKLRAALNEQGALV</sequence>
<keyword evidence="4" id="KW-0408">Iron</keyword>
<dbReference type="SUPFAM" id="SSF51905">
    <property type="entry name" value="FAD/NAD(P)-binding domain"/>
    <property type="match status" value="1"/>
</dbReference>
<keyword evidence="2" id="KW-0479">Metal-binding</keyword>
<evidence type="ECO:0000256" key="5">
    <source>
        <dbReference type="ARBA" id="ARBA00023014"/>
    </source>
</evidence>
<evidence type="ECO:0000256" key="2">
    <source>
        <dbReference type="ARBA" id="ARBA00022723"/>
    </source>
</evidence>
<dbReference type="Proteomes" id="UP001501257">
    <property type="component" value="Unassembled WGS sequence"/>
</dbReference>
<evidence type="ECO:0000313" key="6">
    <source>
        <dbReference type="EMBL" id="GAA5228822.1"/>
    </source>
</evidence>
<keyword evidence="5" id="KW-0411">Iron-sulfur</keyword>
<dbReference type="PANTHER" id="PTHR43498">
    <property type="entry name" value="FERREDOXIN:COB-COM HETERODISULFIDE REDUCTASE SUBUNIT A"/>
    <property type="match status" value="1"/>
</dbReference>
<keyword evidence="1" id="KW-0004">4Fe-4S</keyword>
<name>A0ABP9TSZ4_9MICC</name>
<dbReference type="RefSeq" id="WP_210102343.1">
    <property type="nucleotide sequence ID" value="NZ_BAABLK010000090.1"/>
</dbReference>
<proteinExistence type="predicted"/>
<dbReference type="EMBL" id="BAABLK010000090">
    <property type="protein sequence ID" value="GAA5228822.1"/>
    <property type="molecule type" value="Genomic_DNA"/>
</dbReference>
<evidence type="ECO:0000256" key="1">
    <source>
        <dbReference type="ARBA" id="ARBA00022485"/>
    </source>
</evidence>
<dbReference type="PRINTS" id="PR00411">
    <property type="entry name" value="PNDRDTASEI"/>
</dbReference>
<keyword evidence="7" id="KW-1185">Reference proteome</keyword>
<organism evidence="6 7">
    <name type="scientific">Paeniglutamicibacter antarcticus</name>
    <dbReference type="NCBI Taxonomy" id="494023"/>
    <lineage>
        <taxon>Bacteria</taxon>
        <taxon>Bacillati</taxon>
        <taxon>Actinomycetota</taxon>
        <taxon>Actinomycetes</taxon>
        <taxon>Micrococcales</taxon>
        <taxon>Micrococcaceae</taxon>
        <taxon>Paeniglutamicibacter</taxon>
    </lineage>
</organism>
<evidence type="ECO:0000313" key="7">
    <source>
        <dbReference type="Proteomes" id="UP001501257"/>
    </source>
</evidence>
<dbReference type="InterPro" id="IPR039650">
    <property type="entry name" value="HdrA-like"/>
</dbReference>